<feature type="transmembrane region" description="Helical" evidence="5">
    <location>
        <begin position="427"/>
        <end position="444"/>
    </location>
</feature>
<dbReference type="GO" id="GO:0016020">
    <property type="term" value="C:membrane"/>
    <property type="evidence" value="ECO:0007669"/>
    <property type="project" value="UniProtKB-SubCell"/>
</dbReference>
<evidence type="ECO:0000256" key="3">
    <source>
        <dbReference type="ARBA" id="ARBA00022989"/>
    </source>
</evidence>
<keyword evidence="4 5" id="KW-0472">Membrane</keyword>
<dbReference type="InterPro" id="IPR007016">
    <property type="entry name" value="O-antigen_ligase-rel_domated"/>
</dbReference>
<evidence type="ECO:0000256" key="1">
    <source>
        <dbReference type="ARBA" id="ARBA00004141"/>
    </source>
</evidence>
<feature type="transmembrane region" description="Helical" evidence="5">
    <location>
        <begin position="134"/>
        <end position="152"/>
    </location>
</feature>
<dbReference type="GO" id="GO:0016874">
    <property type="term" value="F:ligase activity"/>
    <property type="evidence" value="ECO:0007669"/>
    <property type="project" value="UniProtKB-KW"/>
</dbReference>
<keyword evidence="3 5" id="KW-1133">Transmembrane helix</keyword>
<dbReference type="Proteomes" id="UP000460298">
    <property type="component" value="Unassembled WGS sequence"/>
</dbReference>
<feature type="transmembrane region" description="Helical" evidence="5">
    <location>
        <begin position="261"/>
        <end position="278"/>
    </location>
</feature>
<comment type="subcellular location">
    <subcellularLocation>
        <location evidence="1">Membrane</location>
        <topology evidence="1">Multi-pass membrane protein</topology>
    </subcellularLocation>
</comment>
<reference evidence="7 8" key="1">
    <citation type="submission" date="2019-10" db="EMBL/GenBank/DDBJ databases">
        <title>Extracellular Electron Transfer in a Candidatus Methanoperedens spp. Enrichment Culture.</title>
        <authorList>
            <person name="Berger S."/>
            <person name="Rangel Shaw D."/>
            <person name="Berben T."/>
            <person name="In 'T Zandt M."/>
            <person name="Frank J."/>
            <person name="Reimann J."/>
            <person name="Jetten M.S.M."/>
            <person name="Welte C.U."/>
        </authorList>
    </citation>
    <scope>NUCLEOTIDE SEQUENCE [LARGE SCALE GENOMIC DNA]</scope>
    <source>
        <strain evidence="7">SB12</strain>
    </source>
</reference>
<feature type="transmembrane region" description="Helical" evidence="5">
    <location>
        <begin position="284"/>
        <end position="300"/>
    </location>
</feature>
<feature type="transmembrane region" description="Helical" evidence="5">
    <location>
        <begin position="93"/>
        <end position="114"/>
    </location>
</feature>
<dbReference type="InterPro" id="IPR051533">
    <property type="entry name" value="WaaL-like"/>
</dbReference>
<dbReference type="EMBL" id="WBUI01000016">
    <property type="protein sequence ID" value="KAB2931000.1"/>
    <property type="molecule type" value="Genomic_DNA"/>
</dbReference>
<gene>
    <name evidence="7" type="ORF">F9K24_15005</name>
</gene>
<dbReference type="Pfam" id="PF04932">
    <property type="entry name" value="Wzy_C"/>
    <property type="match status" value="1"/>
</dbReference>
<evidence type="ECO:0000313" key="8">
    <source>
        <dbReference type="Proteomes" id="UP000460298"/>
    </source>
</evidence>
<feature type="transmembrane region" description="Helical" evidence="5">
    <location>
        <begin position="450"/>
        <end position="468"/>
    </location>
</feature>
<feature type="transmembrane region" description="Helical" evidence="5">
    <location>
        <begin position="231"/>
        <end position="249"/>
    </location>
</feature>
<feature type="transmembrane region" description="Helical" evidence="5">
    <location>
        <begin position="68"/>
        <end position="86"/>
    </location>
</feature>
<evidence type="ECO:0000256" key="2">
    <source>
        <dbReference type="ARBA" id="ARBA00022692"/>
    </source>
</evidence>
<evidence type="ECO:0000256" key="4">
    <source>
        <dbReference type="ARBA" id="ARBA00023136"/>
    </source>
</evidence>
<proteinExistence type="predicted"/>
<comment type="caution">
    <text evidence="7">The sequence shown here is derived from an EMBL/GenBank/DDBJ whole genome shotgun (WGS) entry which is preliminary data.</text>
</comment>
<evidence type="ECO:0000259" key="6">
    <source>
        <dbReference type="Pfam" id="PF04932"/>
    </source>
</evidence>
<evidence type="ECO:0000313" key="7">
    <source>
        <dbReference type="EMBL" id="KAB2931000.1"/>
    </source>
</evidence>
<feature type="domain" description="O-antigen ligase-related" evidence="6">
    <location>
        <begin position="267"/>
        <end position="404"/>
    </location>
</feature>
<feature type="transmembrane region" description="Helical" evidence="5">
    <location>
        <begin position="307"/>
        <end position="332"/>
    </location>
</feature>
<protein>
    <submittedName>
        <fullName evidence="7">O-antigen ligase family protein</fullName>
    </submittedName>
</protein>
<organism evidence="7 8">
    <name type="scientific">Leptonema illini</name>
    <dbReference type="NCBI Taxonomy" id="183"/>
    <lineage>
        <taxon>Bacteria</taxon>
        <taxon>Pseudomonadati</taxon>
        <taxon>Spirochaetota</taxon>
        <taxon>Spirochaetia</taxon>
        <taxon>Leptospirales</taxon>
        <taxon>Leptospiraceae</taxon>
        <taxon>Leptonema</taxon>
    </lineage>
</organism>
<feature type="transmembrane region" description="Helical" evidence="5">
    <location>
        <begin position="392"/>
        <end position="415"/>
    </location>
</feature>
<evidence type="ECO:0000256" key="5">
    <source>
        <dbReference type="SAM" id="Phobius"/>
    </source>
</evidence>
<dbReference type="PANTHER" id="PTHR37422">
    <property type="entry name" value="TEICHURONIC ACID BIOSYNTHESIS PROTEIN TUAE"/>
    <property type="match status" value="1"/>
</dbReference>
<keyword evidence="7" id="KW-0436">Ligase</keyword>
<dbReference type="AlphaFoldDB" id="A0A833LXI9"/>
<accession>A0A833LXI9</accession>
<name>A0A833LXI9_9LEPT</name>
<keyword evidence="2 5" id="KW-0812">Transmembrane</keyword>
<sequence length="642" mass="72824">MKVIGLFATATVITAIMPFYPVKVFAFIVAGWVAFLLLAWKLPRFATFLLFVAVPFFGNHPGGRFMELFPLLSFLWLAAVTLRGELRMSRRFQLVYAFFLLFLILPLALHPSLFRATSFYKNGLFHLLNANEHSPLYPFQQTIWLAFIPLLVQAAKPYTRYVIVGITVGFALTVFVGMFEILSPTLAAILDRLHVFLDGYVDRTPPHSITAGFHPFSWLTHSPNSFFWNRSWHAVFIIAALPFVSLFAFERLKESHTVRRRIIIVAASILLTLYLFAVGARGALLAWSAFLAVSGIGWILNRSASRLLYALPFIAIVGAFLLQIAVPFFIVFTEQGRTEFRYPQLAAALRIFAMFPLTGGGTESYGYYNNVFLRAAAEAAKHGSSHNQLLQIAAGNGLLGIFFYSGLLFGFANEIRKRTIAAKQDSIPLVLITAGMTSALVYGSVQEWNYLRPTILMWAVLLYLPWHYQAEHRSPEANRWWILTPVCILVLIFTYRSLPGFEFFQTPDRAITEQSETPTGESKSEASSKTFNPVSPWLGVEYVDPDRFVIMQGESHILLPRELQIGKITPLREDSDLIFTWSLSQQGRYLRIRCHSDSANIRGDTDARRLCAEITIPESTKYFQSLEDPILYRERTKQRSLF</sequence>
<feature type="transmembrane region" description="Helical" evidence="5">
    <location>
        <begin position="480"/>
        <end position="498"/>
    </location>
</feature>
<dbReference type="PANTHER" id="PTHR37422:SF13">
    <property type="entry name" value="LIPOPOLYSACCHARIDE BIOSYNTHESIS PROTEIN PA4999-RELATED"/>
    <property type="match status" value="1"/>
</dbReference>
<feature type="transmembrane region" description="Helical" evidence="5">
    <location>
        <begin position="161"/>
        <end position="182"/>
    </location>
</feature>